<dbReference type="FunFam" id="3.30.160.60:FF:002343">
    <property type="entry name" value="Zinc finger protein 33A"/>
    <property type="match status" value="1"/>
</dbReference>
<feature type="domain" description="C2H2-type" evidence="6">
    <location>
        <begin position="25"/>
        <end position="52"/>
    </location>
</feature>
<dbReference type="PROSITE" id="PS50157">
    <property type="entry name" value="ZINC_FINGER_C2H2_2"/>
    <property type="match status" value="1"/>
</dbReference>
<evidence type="ECO:0000256" key="1">
    <source>
        <dbReference type="ARBA" id="ARBA00022723"/>
    </source>
</evidence>
<organism evidence="7 8">
    <name type="scientific">Lunasporangiospora selenospora</name>
    <dbReference type="NCBI Taxonomy" id="979761"/>
    <lineage>
        <taxon>Eukaryota</taxon>
        <taxon>Fungi</taxon>
        <taxon>Fungi incertae sedis</taxon>
        <taxon>Mucoromycota</taxon>
        <taxon>Mortierellomycotina</taxon>
        <taxon>Mortierellomycetes</taxon>
        <taxon>Mortierellales</taxon>
        <taxon>Mortierellaceae</taxon>
        <taxon>Lunasporangiospora</taxon>
    </lineage>
</organism>
<evidence type="ECO:0000313" key="8">
    <source>
        <dbReference type="Proteomes" id="UP000780801"/>
    </source>
</evidence>
<feature type="region of interest" description="Disordered" evidence="5">
    <location>
        <begin position="67"/>
        <end position="817"/>
    </location>
</feature>
<keyword evidence="8" id="KW-1185">Reference proteome</keyword>
<proteinExistence type="predicted"/>
<evidence type="ECO:0000256" key="3">
    <source>
        <dbReference type="ARBA" id="ARBA00022833"/>
    </source>
</evidence>
<dbReference type="GO" id="GO:0008270">
    <property type="term" value="F:zinc ion binding"/>
    <property type="evidence" value="ECO:0007669"/>
    <property type="project" value="UniProtKB-KW"/>
</dbReference>
<feature type="compositionally biased region" description="Basic and acidic residues" evidence="5">
    <location>
        <begin position="601"/>
        <end position="624"/>
    </location>
</feature>
<dbReference type="Proteomes" id="UP000780801">
    <property type="component" value="Unassembled WGS sequence"/>
</dbReference>
<dbReference type="Gene3D" id="3.30.160.60">
    <property type="entry name" value="Classic Zinc Finger"/>
    <property type="match status" value="1"/>
</dbReference>
<gene>
    <name evidence="7" type="ORF">BGW38_006323</name>
</gene>
<evidence type="ECO:0000256" key="4">
    <source>
        <dbReference type="PROSITE-ProRule" id="PRU00042"/>
    </source>
</evidence>
<feature type="compositionally biased region" description="Basic and acidic residues" evidence="5">
    <location>
        <begin position="498"/>
        <end position="514"/>
    </location>
</feature>
<keyword evidence="3" id="KW-0862">Zinc</keyword>
<sequence>MSARAFSRLHDCNRHMRTHWRIKPYSCPECHRNFVRQDALTRHLRLDFGHNRCTGIAPAFTAASASASASGGDSAKPDGPEQNKNPANAPFANGTASANGVSAASVSKPGDGIVKDEHAKSVVDPNKPYPDSRTFDHGLAPQSAPISFPPQVSPPSSMGSAGSAADSRGHPSDMGPIAARDLRIPPPPIVTDAPRGSRMMDGVDDPMARQHAPPPRRDVDPRYPAAPMAPISFVHRSNPSERRQTPPESKDTPHGHPHHTRSFSHSTFSHGPAPTTPTMAQSPHSEKPGPDKRAPAMAPKHPSSSWGAPPPEPIPSPADSYHGPHSRQAPPPTIPIAHGSARYPPEPQYGGDRARGPGLPPAGYASSPVDQKHPSPPPPQQSSHMPPSPEWTGPRPDGSRSSWTWDHRPSMDHERDARLRHSTWSSTSGPASAPLAPSQPQPPQPQPPSSQAPHHPHLHPEASVVPARPPSAGPHPPPPARSMTLDSWQRNPYAYPGHDPREDTNLSQDPESRMRMPPRTPVGYNGGAPYPVDDRAPEAYSRPSPTAGNPMAAPVPVPGAPGHGPPRSGGETYRRQEQERDPRQRSVTEFDRSRLPSTHWNESRSRSFHELDTNFENRPRHEYAPRSPVQAREHPVEGGVAPPERMTTFSGMVGVDRSFRPASPFQDQEKEASHWNASRLSKHGAAGPGPGPGGPGGPGVVADFNRPPGRVQGGGEHEWDRGVPHRSTTLPHSVDYGKQPMGRENRSSLSPSLPNRHVMMEHGRPPPGAPNSGGVRYGYPPERPAEMRGREVGGGMYRQGPEEEVVGMPPHGREDKG</sequence>
<dbReference type="InterPro" id="IPR013087">
    <property type="entry name" value="Znf_C2H2_type"/>
</dbReference>
<dbReference type="AlphaFoldDB" id="A0A9P6KB06"/>
<keyword evidence="2 4" id="KW-0863">Zinc-finger</keyword>
<feature type="compositionally biased region" description="Pro residues" evidence="5">
    <location>
        <begin position="467"/>
        <end position="480"/>
    </location>
</feature>
<name>A0A9P6KB06_9FUNG</name>
<feature type="compositionally biased region" description="Basic and acidic residues" evidence="5">
    <location>
        <begin position="284"/>
        <end position="294"/>
    </location>
</feature>
<reference evidence="7" key="1">
    <citation type="journal article" date="2020" name="Fungal Divers.">
        <title>Resolving the Mortierellaceae phylogeny through synthesis of multi-gene phylogenetics and phylogenomics.</title>
        <authorList>
            <person name="Vandepol N."/>
            <person name="Liber J."/>
            <person name="Desiro A."/>
            <person name="Na H."/>
            <person name="Kennedy M."/>
            <person name="Barry K."/>
            <person name="Grigoriev I.V."/>
            <person name="Miller A.N."/>
            <person name="O'Donnell K."/>
            <person name="Stajich J.E."/>
            <person name="Bonito G."/>
        </authorList>
    </citation>
    <scope>NUCLEOTIDE SEQUENCE</scope>
    <source>
        <strain evidence="7">KOD1015</strain>
    </source>
</reference>
<feature type="compositionally biased region" description="Low complexity" evidence="5">
    <location>
        <begin position="92"/>
        <end position="107"/>
    </location>
</feature>
<accession>A0A9P6KB06</accession>
<dbReference type="OrthoDB" id="4748970at2759"/>
<feature type="compositionally biased region" description="Pro residues" evidence="5">
    <location>
        <begin position="437"/>
        <end position="450"/>
    </location>
</feature>
<evidence type="ECO:0000256" key="5">
    <source>
        <dbReference type="SAM" id="MobiDB-lite"/>
    </source>
</evidence>
<feature type="non-terminal residue" evidence="7">
    <location>
        <position position="1"/>
    </location>
</feature>
<feature type="compositionally biased region" description="Basic and acidic residues" evidence="5">
    <location>
        <begin position="572"/>
        <end position="594"/>
    </location>
</feature>
<dbReference type="EMBL" id="JAABOA010004026">
    <property type="protein sequence ID" value="KAF9578082.1"/>
    <property type="molecule type" value="Genomic_DNA"/>
</dbReference>
<evidence type="ECO:0000259" key="6">
    <source>
        <dbReference type="PROSITE" id="PS50157"/>
    </source>
</evidence>
<feature type="compositionally biased region" description="Basic and acidic residues" evidence="5">
    <location>
        <begin position="238"/>
        <end position="254"/>
    </location>
</feature>
<evidence type="ECO:0000313" key="7">
    <source>
        <dbReference type="EMBL" id="KAF9578082.1"/>
    </source>
</evidence>
<protein>
    <recommendedName>
        <fullName evidence="6">C2H2-type domain-containing protein</fullName>
    </recommendedName>
</protein>
<dbReference type="InterPro" id="IPR036236">
    <property type="entry name" value="Znf_C2H2_sf"/>
</dbReference>
<feature type="compositionally biased region" description="Low complexity" evidence="5">
    <location>
        <begin position="154"/>
        <end position="166"/>
    </location>
</feature>
<keyword evidence="1" id="KW-0479">Metal-binding</keyword>
<dbReference type="SUPFAM" id="SSF57667">
    <property type="entry name" value="beta-beta-alpha zinc fingers"/>
    <property type="match status" value="1"/>
</dbReference>
<feature type="compositionally biased region" description="Basic and acidic residues" evidence="5">
    <location>
        <begin position="405"/>
        <end position="419"/>
    </location>
</feature>
<evidence type="ECO:0000256" key="2">
    <source>
        <dbReference type="ARBA" id="ARBA00022771"/>
    </source>
</evidence>
<comment type="caution">
    <text evidence="7">The sequence shown here is derived from an EMBL/GenBank/DDBJ whole genome shotgun (WGS) entry which is preliminary data.</text>
</comment>